<dbReference type="InterPro" id="IPR007485">
    <property type="entry name" value="LPS_assembly_LptE"/>
</dbReference>
<evidence type="ECO:0000313" key="1">
    <source>
        <dbReference type="EMBL" id="UTD16266.1"/>
    </source>
</evidence>
<name>A0AAE9MPN5_9FLAO</name>
<protein>
    <submittedName>
        <fullName evidence="1">LptE family protein</fullName>
    </submittedName>
</protein>
<dbReference type="AlphaFoldDB" id="A0AAE9MPN5"/>
<dbReference type="PROSITE" id="PS51257">
    <property type="entry name" value="PROKAR_LIPOPROTEIN"/>
    <property type="match status" value="1"/>
</dbReference>
<organism evidence="1 2">
    <name type="scientific">Tenacibaculum mesophilum</name>
    <dbReference type="NCBI Taxonomy" id="104268"/>
    <lineage>
        <taxon>Bacteria</taxon>
        <taxon>Pseudomonadati</taxon>
        <taxon>Bacteroidota</taxon>
        <taxon>Flavobacteriia</taxon>
        <taxon>Flavobacteriales</taxon>
        <taxon>Flavobacteriaceae</taxon>
        <taxon>Tenacibaculum</taxon>
    </lineage>
</organism>
<dbReference type="Pfam" id="PF04390">
    <property type="entry name" value="LptE"/>
    <property type="match status" value="1"/>
</dbReference>
<sequence>MKKTLYIVSLLITFTTIIGCGAYSFTGGDTGNAKTIQVDFFPNQAPLVEPILSQKFTQDLQDLFTRQTNLTLVSNSGDLHFYGEIVDYRITPMSATAQQTAAQNRLTITVNVNFINNLNEKKNFEKRFSFYYDYGANQQLTGTVLEAALDEILERITQDIFNASVGDWG</sequence>
<proteinExistence type="predicted"/>
<accession>A0AAE9MPN5</accession>
<dbReference type="EMBL" id="CP050861">
    <property type="protein sequence ID" value="UTD16266.1"/>
    <property type="molecule type" value="Genomic_DNA"/>
</dbReference>
<gene>
    <name evidence="1" type="ORF">HER15_12650</name>
</gene>
<dbReference type="RefSeq" id="WP_159613989.1">
    <property type="nucleotide sequence ID" value="NZ_CP050861.1"/>
</dbReference>
<dbReference type="Proteomes" id="UP001056837">
    <property type="component" value="Chromosome"/>
</dbReference>
<dbReference type="GO" id="GO:0019867">
    <property type="term" value="C:outer membrane"/>
    <property type="evidence" value="ECO:0007669"/>
    <property type="project" value="InterPro"/>
</dbReference>
<reference evidence="1" key="1">
    <citation type="submission" date="2020-04" db="EMBL/GenBank/DDBJ databases">
        <title>Tenacibaculum mesophilum bac2.</title>
        <authorList>
            <person name="Li M."/>
        </authorList>
    </citation>
    <scope>NUCLEOTIDE SEQUENCE</scope>
    <source>
        <strain evidence="1">Bac2</strain>
    </source>
</reference>
<dbReference type="GO" id="GO:0043165">
    <property type="term" value="P:Gram-negative-bacterium-type cell outer membrane assembly"/>
    <property type="evidence" value="ECO:0007669"/>
    <property type="project" value="InterPro"/>
</dbReference>
<evidence type="ECO:0000313" key="2">
    <source>
        <dbReference type="Proteomes" id="UP001056837"/>
    </source>
</evidence>